<reference evidence="1 2" key="1">
    <citation type="journal article" date="2018" name="Nat. Ecol. Evol.">
        <title>Pezizomycetes genomes reveal the molecular basis of ectomycorrhizal truffle lifestyle.</title>
        <authorList>
            <person name="Murat C."/>
            <person name="Payen T."/>
            <person name="Noel B."/>
            <person name="Kuo A."/>
            <person name="Morin E."/>
            <person name="Chen J."/>
            <person name="Kohler A."/>
            <person name="Krizsan K."/>
            <person name="Balestrini R."/>
            <person name="Da Silva C."/>
            <person name="Montanini B."/>
            <person name="Hainaut M."/>
            <person name="Levati E."/>
            <person name="Barry K.W."/>
            <person name="Belfiori B."/>
            <person name="Cichocki N."/>
            <person name="Clum A."/>
            <person name="Dockter R.B."/>
            <person name="Fauchery L."/>
            <person name="Guy J."/>
            <person name="Iotti M."/>
            <person name="Le Tacon F."/>
            <person name="Lindquist E.A."/>
            <person name="Lipzen A."/>
            <person name="Malagnac F."/>
            <person name="Mello A."/>
            <person name="Molinier V."/>
            <person name="Miyauchi S."/>
            <person name="Poulain J."/>
            <person name="Riccioni C."/>
            <person name="Rubini A."/>
            <person name="Sitrit Y."/>
            <person name="Splivallo R."/>
            <person name="Traeger S."/>
            <person name="Wang M."/>
            <person name="Zifcakova L."/>
            <person name="Wipf D."/>
            <person name="Zambonelli A."/>
            <person name="Paolocci F."/>
            <person name="Nowrousian M."/>
            <person name="Ottonello S."/>
            <person name="Baldrian P."/>
            <person name="Spatafora J.W."/>
            <person name="Henrissat B."/>
            <person name="Nagy L.G."/>
            <person name="Aury J.M."/>
            <person name="Wincker P."/>
            <person name="Grigoriev I.V."/>
            <person name="Bonfante P."/>
            <person name="Martin F.M."/>
        </authorList>
    </citation>
    <scope>NUCLEOTIDE SEQUENCE [LARGE SCALE GENOMIC DNA]</scope>
    <source>
        <strain evidence="1 2">120613-1</strain>
    </source>
</reference>
<proteinExistence type="predicted"/>
<dbReference type="Proteomes" id="UP000276215">
    <property type="component" value="Unassembled WGS sequence"/>
</dbReference>
<gene>
    <name evidence="1" type="ORF">L873DRAFT_1799020</name>
</gene>
<keyword evidence="2" id="KW-1185">Reference proteome</keyword>
<organism evidence="1 2">
    <name type="scientific">Choiromyces venosus 120613-1</name>
    <dbReference type="NCBI Taxonomy" id="1336337"/>
    <lineage>
        <taxon>Eukaryota</taxon>
        <taxon>Fungi</taxon>
        <taxon>Dikarya</taxon>
        <taxon>Ascomycota</taxon>
        <taxon>Pezizomycotina</taxon>
        <taxon>Pezizomycetes</taxon>
        <taxon>Pezizales</taxon>
        <taxon>Tuberaceae</taxon>
        <taxon>Choiromyces</taxon>
    </lineage>
</organism>
<dbReference type="OrthoDB" id="5416095at2759"/>
<protein>
    <submittedName>
        <fullName evidence="1">Uncharacterized protein</fullName>
    </submittedName>
</protein>
<dbReference type="EMBL" id="ML120357">
    <property type="protein sequence ID" value="RPB04649.1"/>
    <property type="molecule type" value="Genomic_DNA"/>
</dbReference>
<evidence type="ECO:0000313" key="2">
    <source>
        <dbReference type="Proteomes" id="UP000276215"/>
    </source>
</evidence>
<dbReference type="AlphaFoldDB" id="A0A3N4K5K6"/>
<evidence type="ECO:0000313" key="1">
    <source>
        <dbReference type="EMBL" id="RPB04649.1"/>
    </source>
</evidence>
<name>A0A3N4K5K6_9PEZI</name>
<sequence>MKTIKALLRSDSSQMPVLGSAVSGASTLFGTGAITRTGVLDNLGGHNLDIKIDGVEADISHFEKKLENCHSMIMENGHHTMHALDWNTKSMREWL</sequence>
<accession>A0A3N4K5K6</accession>